<name>A0A7G7CQU0_9CORY</name>
<dbReference type="AlphaFoldDB" id="A0A7G7CQU0"/>
<dbReference type="EMBL" id="CP059404">
    <property type="protein sequence ID" value="QNE89956.1"/>
    <property type="molecule type" value="Genomic_DNA"/>
</dbReference>
<dbReference type="Proteomes" id="UP000515743">
    <property type="component" value="Chromosome"/>
</dbReference>
<evidence type="ECO:0000313" key="2">
    <source>
        <dbReference type="Proteomes" id="UP000515743"/>
    </source>
</evidence>
<dbReference type="PANTHER" id="PTHR45947:SF3">
    <property type="entry name" value="SULFOQUINOVOSYL TRANSFERASE SQD2"/>
    <property type="match status" value="1"/>
</dbReference>
<reference evidence="1 2" key="1">
    <citation type="submission" date="2020-07" db="EMBL/GenBank/DDBJ databases">
        <title>Complete genome and description of Corynebacterium incognita strain Marseille-Q3630 sp. nov.</title>
        <authorList>
            <person name="Boxberger M."/>
        </authorList>
    </citation>
    <scope>NUCLEOTIDE SEQUENCE [LARGE SCALE GENOMIC DNA]</scope>
    <source>
        <strain evidence="1 2">Marseille-Q3630</strain>
    </source>
</reference>
<accession>A0A7G7CQU0</accession>
<evidence type="ECO:0000313" key="1">
    <source>
        <dbReference type="EMBL" id="QNE89956.1"/>
    </source>
</evidence>
<dbReference type="KEGG" id="cik:H0194_02680"/>
<keyword evidence="1" id="KW-0808">Transferase</keyword>
<organism evidence="1 2">
    <name type="scientific">Corynebacterium incognita</name>
    <dbReference type="NCBI Taxonomy" id="2754725"/>
    <lineage>
        <taxon>Bacteria</taxon>
        <taxon>Bacillati</taxon>
        <taxon>Actinomycetota</taxon>
        <taxon>Actinomycetes</taxon>
        <taxon>Mycobacteriales</taxon>
        <taxon>Corynebacteriaceae</taxon>
        <taxon>Corynebacterium</taxon>
    </lineage>
</organism>
<protein>
    <submittedName>
        <fullName evidence="1">Glycosyltransferase family 4 protein</fullName>
    </submittedName>
</protein>
<dbReference type="Pfam" id="PF13692">
    <property type="entry name" value="Glyco_trans_1_4"/>
    <property type="match status" value="1"/>
</dbReference>
<dbReference type="RefSeq" id="WP_185176330.1">
    <property type="nucleotide sequence ID" value="NZ_CP059404.1"/>
</dbReference>
<sequence length="393" mass="45055">MKTIKRSARALVVTNAYPSKANLYRNGFVHSRVRGYLEEGLEVEVFYNHQPIENPYNYEFGGVKVRVGNDQELERLVAARSYDVILVHFAEPSRIEPLRRAKVSVPIIVWIHGFEAEGWYRRWFNFIGSPELIGEALDKREWYYEPQNAFFRELVTDPELDVSFVNVSDWFQKMVVEPDIGTEIERSVTIPNFVDGQQFPYSPKREEHRLKILTIRPFASYKYANDLTVEAISELSSRPYFKELDFTICGEGRLFDSLTNRLRKFKNVNLVPRFLKQTEISQFHEKNGVFLAPTRFDSQGVSTCEAMSSGLVPVSTDIAAIPEFINHGSSGLLAPPEDPVAIADLVERLYFDPELFLSLSRSASRSIQIKCGREATIGREISTIMERVHANGR</sequence>
<dbReference type="CDD" id="cd03801">
    <property type="entry name" value="GT4_PimA-like"/>
    <property type="match status" value="1"/>
</dbReference>
<dbReference type="PANTHER" id="PTHR45947">
    <property type="entry name" value="SULFOQUINOVOSYL TRANSFERASE SQD2"/>
    <property type="match status" value="1"/>
</dbReference>
<dbReference type="InterPro" id="IPR050194">
    <property type="entry name" value="Glycosyltransferase_grp1"/>
</dbReference>
<gene>
    <name evidence="1" type="ORF">H0194_02680</name>
</gene>
<dbReference type="SUPFAM" id="SSF53756">
    <property type="entry name" value="UDP-Glycosyltransferase/glycogen phosphorylase"/>
    <property type="match status" value="1"/>
</dbReference>
<dbReference type="GO" id="GO:0016757">
    <property type="term" value="F:glycosyltransferase activity"/>
    <property type="evidence" value="ECO:0007669"/>
    <property type="project" value="TreeGrafter"/>
</dbReference>
<keyword evidence="2" id="KW-1185">Reference proteome</keyword>
<dbReference type="Gene3D" id="3.40.50.2000">
    <property type="entry name" value="Glycogen Phosphorylase B"/>
    <property type="match status" value="2"/>
</dbReference>
<proteinExistence type="predicted"/>